<proteinExistence type="predicted"/>
<evidence type="ECO:0000313" key="1">
    <source>
        <dbReference type="EMBL" id="PTH80017.1"/>
    </source>
</evidence>
<sequence length="182" mass="20280">MSRIRQLFLVPELRSELDCSIVCLADNNENGERKNLFVTRCVEYIAFDLNISMAAASDSLDVEDGKNESQGVCVYNIFSKGFEVIYPCLFQGAVMVTASITPPLNEDDEWDDEDDEDIEPSDESAEIEAYLVLSESAMPKWVPREAKEHLGNTSEASHQILPALVYISGNTVNNIVLLANRI</sequence>
<reference evidence="1 2" key="1">
    <citation type="submission" date="2018-03" db="EMBL/GenBank/DDBJ databases">
        <title>Aeromonas veronii whole genome sequencing and analysis.</title>
        <authorList>
            <person name="Xie H."/>
            <person name="Liu T."/>
            <person name="Wang K."/>
        </authorList>
    </citation>
    <scope>NUCLEOTIDE SEQUENCE [LARGE SCALE GENOMIC DNA]</scope>
    <source>
        <strain evidence="1 2">XH.VA.1</strain>
    </source>
</reference>
<organism evidence="1 2">
    <name type="scientific">Aeromonas veronii</name>
    <dbReference type="NCBI Taxonomy" id="654"/>
    <lineage>
        <taxon>Bacteria</taxon>
        <taxon>Pseudomonadati</taxon>
        <taxon>Pseudomonadota</taxon>
        <taxon>Gammaproteobacteria</taxon>
        <taxon>Aeromonadales</taxon>
        <taxon>Aeromonadaceae</taxon>
        <taxon>Aeromonas</taxon>
    </lineage>
</organism>
<evidence type="ECO:0000313" key="2">
    <source>
        <dbReference type="Proteomes" id="UP000241986"/>
    </source>
</evidence>
<dbReference type="Proteomes" id="UP000241986">
    <property type="component" value="Unassembled WGS sequence"/>
</dbReference>
<protein>
    <submittedName>
        <fullName evidence="1">Uncharacterized protein</fullName>
    </submittedName>
</protein>
<dbReference type="AlphaFoldDB" id="A0A2T4MZM9"/>
<dbReference type="EMBL" id="PZKL01000037">
    <property type="protein sequence ID" value="PTH80017.1"/>
    <property type="molecule type" value="Genomic_DNA"/>
</dbReference>
<gene>
    <name evidence="1" type="ORF">DAA48_15750</name>
</gene>
<name>A0A2T4MZM9_AERVE</name>
<accession>A0A2T4MZM9</accession>
<dbReference type="RefSeq" id="WP_107683899.1">
    <property type="nucleotide sequence ID" value="NZ_PZKL01000037.1"/>
</dbReference>
<comment type="caution">
    <text evidence="1">The sequence shown here is derived from an EMBL/GenBank/DDBJ whole genome shotgun (WGS) entry which is preliminary data.</text>
</comment>